<dbReference type="Pfam" id="PF03372">
    <property type="entry name" value="Exo_endo_phos"/>
    <property type="match status" value="1"/>
</dbReference>
<gene>
    <name evidence="3" type="ORF">HaLaN_32430</name>
</gene>
<dbReference type="GO" id="GO:0004519">
    <property type="term" value="F:endonuclease activity"/>
    <property type="evidence" value="ECO:0007669"/>
    <property type="project" value="InterPro"/>
</dbReference>
<reference evidence="3 4" key="1">
    <citation type="submission" date="2020-02" db="EMBL/GenBank/DDBJ databases">
        <title>Draft genome sequence of Haematococcus lacustris strain NIES-144.</title>
        <authorList>
            <person name="Morimoto D."/>
            <person name="Nakagawa S."/>
            <person name="Yoshida T."/>
            <person name="Sawayama S."/>
        </authorList>
    </citation>
    <scope>NUCLEOTIDE SEQUENCE [LARGE SCALE GENOMIC DNA]</scope>
    <source>
        <strain evidence="3 4">NIES-144</strain>
    </source>
</reference>
<dbReference type="Gene3D" id="3.60.10.10">
    <property type="entry name" value="Endonuclease/exonuclease/phosphatase"/>
    <property type="match status" value="1"/>
</dbReference>
<sequence>VEGAPDAVPSAGGAKKSRKKAAPRVERVVYSESLRKPLPEDHSGPITKVMTWNVAGLRGLLRKNPTAIAQLIAREAPDVLCLQETKISDE</sequence>
<feature type="non-terminal residue" evidence="3">
    <location>
        <position position="90"/>
    </location>
</feature>
<dbReference type="Proteomes" id="UP000485058">
    <property type="component" value="Unassembled WGS sequence"/>
</dbReference>
<dbReference type="InterPro" id="IPR020847">
    <property type="entry name" value="AP_endonuclease_F1_BS"/>
</dbReference>
<dbReference type="AlphaFoldDB" id="A0A6A0AKL6"/>
<keyword evidence="4" id="KW-1185">Reference proteome</keyword>
<dbReference type="GO" id="GO:0006281">
    <property type="term" value="P:DNA repair"/>
    <property type="evidence" value="ECO:0007669"/>
    <property type="project" value="InterPro"/>
</dbReference>
<feature type="domain" description="Endonuclease/exonuclease/phosphatase" evidence="2">
    <location>
        <begin position="50"/>
        <end position="89"/>
    </location>
</feature>
<dbReference type="GO" id="GO:0016829">
    <property type="term" value="F:lyase activity"/>
    <property type="evidence" value="ECO:0007669"/>
    <property type="project" value="UniProtKB-KW"/>
</dbReference>
<feature type="non-terminal residue" evidence="3">
    <location>
        <position position="1"/>
    </location>
</feature>
<dbReference type="EMBL" id="BLLF01007782">
    <property type="protein sequence ID" value="GFH33108.1"/>
    <property type="molecule type" value="Genomic_DNA"/>
</dbReference>
<dbReference type="InterPro" id="IPR036691">
    <property type="entry name" value="Endo/exonu/phosph_ase_sf"/>
</dbReference>
<accession>A0A6A0AKL6</accession>
<protein>
    <submittedName>
        <fullName evidence="3">DNA-(Apurinic or apyrimidinic site) lyase</fullName>
    </submittedName>
</protein>
<evidence type="ECO:0000256" key="1">
    <source>
        <dbReference type="SAM" id="MobiDB-lite"/>
    </source>
</evidence>
<evidence type="ECO:0000259" key="2">
    <source>
        <dbReference type="Pfam" id="PF03372"/>
    </source>
</evidence>
<dbReference type="PROSITE" id="PS00726">
    <property type="entry name" value="AP_NUCLEASE_F1_1"/>
    <property type="match status" value="1"/>
</dbReference>
<organism evidence="3 4">
    <name type="scientific">Haematococcus lacustris</name>
    <name type="common">Green alga</name>
    <name type="synonym">Haematococcus pluvialis</name>
    <dbReference type="NCBI Taxonomy" id="44745"/>
    <lineage>
        <taxon>Eukaryota</taxon>
        <taxon>Viridiplantae</taxon>
        <taxon>Chlorophyta</taxon>
        <taxon>core chlorophytes</taxon>
        <taxon>Chlorophyceae</taxon>
        <taxon>CS clade</taxon>
        <taxon>Chlamydomonadales</taxon>
        <taxon>Haematococcaceae</taxon>
        <taxon>Haematococcus</taxon>
    </lineage>
</organism>
<proteinExistence type="predicted"/>
<evidence type="ECO:0000313" key="3">
    <source>
        <dbReference type="EMBL" id="GFH33108.1"/>
    </source>
</evidence>
<keyword evidence="3" id="KW-0456">Lyase</keyword>
<evidence type="ECO:0000313" key="4">
    <source>
        <dbReference type="Proteomes" id="UP000485058"/>
    </source>
</evidence>
<feature type="region of interest" description="Disordered" evidence="1">
    <location>
        <begin position="1"/>
        <end position="25"/>
    </location>
</feature>
<dbReference type="InterPro" id="IPR005135">
    <property type="entry name" value="Endo/exonuclease/phosphatase"/>
</dbReference>
<dbReference type="SUPFAM" id="SSF56219">
    <property type="entry name" value="DNase I-like"/>
    <property type="match status" value="1"/>
</dbReference>
<dbReference type="GO" id="GO:0003677">
    <property type="term" value="F:DNA binding"/>
    <property type="evidence" value="ECO:0007669"/>
    <property type="project" value="InterPro"/>
</dbReference>
<name>A0A6A0AKL6_HAELA</name>
<comment type="caution">
    <text evidence="3">The sequence shown here is derived from an EMBL/GenBank/DDBJ whole genome shotgun (WGS) entry which is preliminary data.</text>
</comment>